<dbReference type="AlphaFoldDB" id="A0A8S4FPX2"/>
<reference evidence="2" key="1">
    <citation type="submission" date="2020-11" db="EMBL/GenBank/DDBJ databases">
        <authorList>
            <person name="Whiteford S."/>
        </authorList>
    </citation>
    <scope>NUCLEOTIDE SEQUENCE</scope>
</reference>
<dbReference type="Proteomes" id="UP000653454">
    <property type="component" value="Unassembled WGS sequence"/>
</dbReference>
<keyword evidence="3" id="KW-1185">Reference proteome</keyword>
<protein>
    <submittedName>
        <fullName evidence="2">(diamondback moth) hypothetical protein</fullName>
    </submittedName>
</protein>
<proteinExistence type="predicted"/>
<sequence length="56" mass="5676">MPSPCEPCKDTCADSCKDSCACADDKCCDDGSKGPDLGEGHRGNCPGASTKEGPPQ</sequence>
<feature type="region of interest" description="Disordered" evidence="1">
    <location>
        <begin position="34"/>
        <end position="56"/>
    </location>
</feature>
<accession>A0A8S4FPX2</accession>
<comment type="caution">
    <text evidence="2">The sequence shown here is derived from an EMBL/GenBank/DDBJ whole genome shotgun (WGS) entry which is preliminary data.</text>
</comment>
<name>A0A8S4FPX2_PLUXY</name>
<evidence type="ECO:0000313" key="2">
    <source>
        <dbReference type="EMBL" id="CAG9130363.1"/>
    </source>
</evidence>
<gene>
    <name evidence="2" type="ORF">PLXY2_LOCUS9896</name>
</gene>
<dbReference type="EMBL" id="CAJHNJ030000041">
    <property type="protein sequence ID" value="CAG9130363.1"/>
    <property type="molecule type" value="Genomic_DNA"/>
</dbReference>
<organism evidence="2 3">
    <name type="scientific">Plutella xylostella</name>
    <name type="common">Diamondback moth</name>
    <name type="synonym">Plutella maculipennis</name>
    <dbReference type="NCBI Taxonomy" id="51655"/>
    <lineage>
        <taxon>Eukaryota</taxon>
        <taxon>Metazoa</taxon>
        <taxon>Ecdysozoa</taxon>
        <taxon>Arthropoda</taxon>
        <taxon>Hexapoda</taxon>
        <taxon>Insecta</taxon>
        <taxon>Pterygota</taxon>
        <taxon>Neoptera</taxon>
        <taxon>Endopterygota</taxon>
        <taxon>Lepidoptera</taxon>
        <taxon>Glossata</taxon>
        <taxon>Ditrysia</taxon>
        <taxon>Yponomeutoidea</taxon>
        <taxon>Plutellidae</taxon>
        <taxon>Plutella</taxon>
    </lineage>
</organism>
<evidence type="ECO:0000313" key="3">
    <source>
        <dbReference type="Proteomes" id="UP000653454"/>
    </source>
</evidence>
<evidence type="ECO:0000256" key="1">
    <source>
        <dbReference type="SAM" id="MobiDB-lite"/>
    </source>
</evidence>